<evidence type="ECO:0000313" key="16">
    <source>
        <dbReference type="Proteomes" id="UP001218188"/>
    </source>
</evidence>
<organism evidence="15 16">
    <name type="scientific">Mycena alexandri</name>
    <dbReference type="NCBI Taxonomy" id="1745969"/>
    <lineage>
        <taxon>Eukaryota</taxon>
        <taxon>Fungi</taxon>
        <taxon>Dikarya</taxon>
        <taxon>Basidiomycota</taxon>
        <taxon>Agaricomycotina</taxon>
        <taxon>Agaricomycetes</taxon>
        <taxon>Agaricomycetidae</taxon>
        <taxon>Agaricales</taxon>
        <taxon>Marasmiineae</taxon>
        <taxon>Mycenaceae</taxon>
        <taxon>Mycena</taxon>
    </lineage>
</organism>
<evidence type="ECO:0000256" key="2">
    <source>
        <dbReference type="ARBA" id="ARBA00004370"/>
    </source>
</evidence>
<evidence type="ECO:0000256" key="1">
    <source>
        <dbReference type="ARBA" id="ARBA00001971"/>
    </source>
</evidence>
<keyword evidence="5 13" id="KW-0349">Heme</keyword>
<dbReference type="PRINTS" id="PR00385">
    <property type="entry name" value="P450"/>
</dbReference>
<keyword evidence="7 13" id="KW-0479">Metal-binding</keyword>
<evidence type="ECO:0000256" key="4">
    <source>
        <dbReference type="ARBA" id="ARBA00010617"/>
    </source>
</evidence>
<evidence type="ECO:0000256" key="5">
    <source>
        <dbReference type="ARBA" id="ARBA00022617"/>
    </source>
</evidence>
<evidence type="ECO:0000256" key="6">
    <source>
        <dbReference type="ARBA" id="ARBA00022692"/>
    </source>
</evidence>
<dbReference type="Proteomes" id="UP001218188">
    <property type="component" value="Unassembled WGS sequence"/>
</dbReference>
<comment type="subcellular location">
    <subcellularLocation>
        <location evidence="2">Membrane</location>
    </subcellularLocation>
</comment>
<sequence length="559" mass="62848">MSLLIQGILFLTALWLTRWFWLRLSAQRMLNNISGPQSPSFWMGNMAEIWSPYGWDFHHELGEKYGGVVKFGALFGEKQLYVFDPKSLHQIMVKDQHIFEETDSMIRGTRVSFGEGILSSVGEQHRKQRKMLNPVFSVAHLRHMGMFFFRLSTLQTRSGLVPLFFGVGKRLQAVLESKVQNGPQEVDMLMWMARCALELVGQAGLGHSFDPLVDDTIPPYILSLKNFGTTMHRMALPAQYILPWASQIGSPKFRRFIVNMIPWKDLHTGRDITDMMYSTAVHIYNTKKAALEAGDEAVSQQISQGNDIISILMKDNDNASSADRLSEVEILGQLNTLVFAATDTTSSALSRALHILAQHPDAQEKLRQEIRSAQKDGVDLSYDELVSMEYLDAVCRETLRLYPPVSFLQRVARKDAILTMSTPITTVDGSMVTEIPIPADTHIMVSILAANRNPTVWGPDVLEWKPERWLSPLPKSVADAHVPGIYANLMTFNGGGRACIGFKFSQLEMKVVLCLLVERFKFSMSDGKVITWRMSSISVPVADKNSDVPQLPLKIELAK</sequence>
<dbReference type="Pfam" id="PF00067">
    <property type="entry name" value="p450"/>
    <property type="match status" value="1"/>
</dbReference>
<dbReference type="GO" id="GO:0020037">
    <property type="term" value="F:heme binding"/>
    <property type="evidence" value="ECO:0007669"/>
    <property type="project" value="InterPro"/>
</dbReference>
<keyword evidence="8" id="KW-1133">Transmembrane helix</keyword>
<dbReference type="PANTHER" id="PTHR24305:SF166">
    <property type="entry name" value="CYTOCHROME P450 12A4, MITOCHONDRIAL-RELATED"/>
    <property type="match status" value="1"/>
</dbReference>
<evidence type="ECO:0000256" key="12">
    <source>
        <dbReference type="ARBA" id="ARBA00023136"/>
    </source>
</evidence>
<dbReference type="PANTHER" id="PTHR24305">
    <property type="entry name" value="CYTOCHROME P450"/>
    <property type="match status" value="1"/>
</dbReference>
<comment type="caution">
    <text evidence="15">The sequence shown here is derived from an EMBL/GenBank/DDBJ whole genome shotgun (WGS) entry which is preliminary data.</text>
</comment>
<feature type="binding site" description="axial binding residue" evidence="13">
    <location>
        <position position="499"/>
    </location>
    <ligand>
        <name>heme</name>
        <dbReference type="ChEBI" id="CHEBI:30413"/>
    </ligand>
    <ligandPart>
        <name>Fe</name>
        <dbReference type="ChEBI" id="CHEBI:18248"/>
    </ligandPart>
</feature>
<keyword evidence="6" id="KW-0812">Transmembrane</keyword>
<keyword evidence="9 14" id="KW-0560">Oxidoreductase</keyword>
<accession>A0AAD6WT79</accession>
<protein>
    <submittedName>
        <fullName evidence="15">Cytochrome P450</fullName>
    </submittedName>
</protein>
<evidence type="ECO:0000256" key="3">
    <source>
        <dbReference type="ARBA" id="ARBA00004721"/>
    </source>
</evidence>
<proteinExistence type="inferred from homology"/>
<dbReference type="PROSITE" id="PS00086">
    <property type="entry name" value="CYTOCHROME_P450"/>
    <property type="match status" value="1"/>
</dbReference>
<evidence type="ECO:0000256" key="9">
    <source>
        <dbReference type="ARBA" id="ARBA00023002"/>
    </source>
</evidence>
<dbReference type="SUPFAM" id="SSF48264">
    <property type="entry name" value="Cytochrome P450"/>
    <property type="match status" value="1"/>
</dbReference>
<dbReference type="InterPro" id="IPR050121">
    <property type="entry name" value="Cytochrome_P450_monoxygenase"/>
</dbReference>
<evidence type="ECO:0000256" key="8">
    <source>
        <dbReference type="ARBA" id="ARBA00022989"/>
    </source>
</evidence>
<evidence type="ECO:0000256" key="13">
    <source>
        <dbReference type="PIRSR" id="PIRSR602401-1"/>
    </source>
</evidence>
<evidence type="ECO:0000313" key="15">
    <source>
        <dbReference type="EMBL" id="KAJ7022626.1"/>
    </source>
</evidence>
<keyword evidence="16" id="KW-1185">Reference proteome</keyword>
<name>A0AAD6WT79_9AGAR</name>
<dbReference type="Gene3D" id="1.10.630.10">
    <property type="entry name" value="Cytochrome P450"/>
    <property type="match status" value="1"/>
</dbReference>
<evidence type="ECO:0000256" key="14">
    <source>
        <dbReference type="RuleBase" id="RU000461"/>
    </source>
</evidence>
<dbReference type="AlphaFoldDB" id="A0AAD6WT79"/>
<dbReference type="GO" id="GO:0016705">
    <property type="term" value="F:oxidoreductase activity, acting on paired donors, with incorporation or reduction of molecular oxygen"/>
    <property type="evidence" value="ECO:0007669"/>
    <property type="project" value="InterPro"/>
</dbReference>
<evidence type="ECO:0000256" key="10">
    <source>
        <dbReference type="ARBA" id="ARBA00023004"/>
    </source>
</evidence>
<dbReference type="CDD" id="cd11069">
    <property type="entry name" value="CYP_FUM15-like"/>
    <property type="match status" value="1"/>
</dbReference>
<evidence type="ECO:0000256" key="7">
    <source>
        <dbReference type="ARBA" id="ARBA00022723"/>
    </source>
</evidence>
<dbReference type="GO" id="GO:0016020">
    <property type="term" value="C:membrane"/>
    <property type="evidence" value="ECO:0007669"/>
    <property type="project" value="UniProtKB-SubCell"/>
</dbReference>
<keyword evidence="11 14" id="KW-0503">Monooxygenase</keyword>
<dbReference type="GO" id="GO:0004497">
    <property type="term" value="F:monooxygenase activity"/>
    <property type="evidence" value="ECO:0007669"/>
    <property type="project" value="UniProtKB-KW"/>
</dbReference>
<dbReference type="InterPro" id="IPR017972">
    <property type="entry name" value="Cyt_P450_CS"/>
</dbReference>
<comment type="similarity">
    <text evidence="4 14">Belongs to the cytochrome P450 family.</text>
</comment>
<dbReference type="GO" id="GO:0005506">
    <property type="term" value="F:iron ion binding"/>
    <property type="evidence" value="ECO:0007669"/>
    <property type="project" value="InterPro"/>
</dbReference>
<reference evidence="15" key="1">
    <citation type="submission" date="2023-03" db="EMBL/GenBank/DDBJ databases">
        <title>Massive genome expansion in bonnet fungi (Mycena s.s.) driven by repeated elements and novel gene families across ecological guilds.</title>
        <authorList>
            <consortium name="Lawrence Berkeley National Laboratory"/>
            <person name="Harder C.B."/>
            <person name="Miyauchi S."/>
            <person name="Viragh M."/>
            <person name="Kuo A."/>
            <person name="Thoen E."/>
            <person name="Andreopoulos B."/>
            <person name="Lu D."/>
            <person name="Skrede I."/>
            <person name="Drula E."/>
            <person name="Henrissat B."/>
            <person name="Morin E."/>
            <person name="Kohler A."/>
            <person name="Barry K."/>
            <person name="LaButti K."/>
            <person name="Morin E."/>
            <person name="Salamov A."/>
            <person name="Lipzen A."/>
            <person name="Mereny Z."/>
            <person name="Hegedus B."/>
            <person name="Baldrian P."/>
            <person name="Stursova M."/>
            <person name="Weitz H."/>
            <person name="Taylor A."/>
            <person name="Grigoriev I.V."/>
            <person name="Nagy L.G."/>
            <person name="Martin F."/>
            <person name="Kauserud H."/>
        </authorList>
    </citation>
    <scope>NUCLEOTIDE SEQUENCE</scope>
    <source>
        <strain evidence="15">CBHHK200</strain>
    </source>
</reference>
<dbReference type="InterPro" id="IPR002401">
    <property type="entry name" value="Cyt_P450_E_grp-I"/>
</dbReference>
<comment type="pathway">
    <text evidence="3">Secondary metabolite biosynthesis; terpenoid biosynthesis.</text>
</comment>
<dbReference type="PRINTS" id="PR00463">
    <property type="entry name" value="EP450I"/>
</dbReference>
<evidence type="ECO:0000256" key="11">
    <source>
        <dbReference type="ARBA" id="ARBA00023033"/>
    </source>
</evidence>
<comment type="cofactor">
    <cofactor evidence="1 13">
        <name>heme</name>
        <dbReference type="ChEBI" id="CHEBI:30413"/>
    </cofactor>
</comment>
<keyword evidence="10 13" id="KW-0408">Iron</keyword>
<dbReference type="InterPro" id="IPR001128">
    <property type="entry name" value="Cyt_P450"/>
</dbReference>
<keyword evidence="12" id="KW-0472">Membrane</keyword>
<dbReference type="InterPro" id="IPR036396">
    <property type="entry name" value="Cyt_P450_sf"/>
</dbReference>
<gene>
    <name evidence="15" type="ORF">C8F04DRAFT_1223851</name>
</gene>
<dbReference type="EMBL" id="JARJCM010000206">
    <property type="protein sequence ID" value="KAJ7022626.1"/>
    <property type="molecule type" value="Genomic_DNA"/>
</dbReference>